<sequence length="153" mass="18321">MDKERDKFYQSGDGSYFYSADDASKWDLLDRIGQLNLLHVLKKEWEPEESSQSKLRKVLQEINIDEFEDFMADILGICESFEEMVYEFEGNINLSPEYLERVYPEEKESLKKLKQQIKEHKEWKEKHQASYSFLTRKLLEKNESDSDSNENNF</sequence>
<evidence type="ECO:0000313" key="1">
    <source>
        <dbReference type="EMBL" id="PYE02861.1"/>
    </source>
</evidence>
<protein>
    <submittedName>
        <fullName evidence="1">Uncharacterized protein</fullName>
    </submittedName>
</protein>
<proteinExistence type="predicted"/>
<gene>
    <name evidence="1" type="ORF">DNJ73_03690</name>
</gene>
<evidence type="ECO:0000313" key="2">
    <source>
        <dbReference type="Proteomes" id="UP000247807"/>
    </source>
</evidence>
<organism evidence="1 2">
    <name type="scientific">Prochlorococcus marinus XMU1408</name>
    <dbReference type="NCBI Taxonomy" id="2213228"/>
    <lineage>
        <taxon>Bacteria</taxon>
        <taxon>Bacillati</taxon>
        <taxon>Cyanobacteriota</taxon>
        <taxon>Cyanophyceae</taxon>
        <taxon>Synechococcales</taxon>
        <taxon>Prochlorococcaceae</taxon>
        <taxon>Prochlorococcus</taxon>
    </lineage>
</organism>
<name>A0A318R5N9_PROMR</name>
<dbReference type="EMBL" id="QJUE01000002">
    <property type="protein sequence ID" value="PYE02861.1"/>
    <property type="molecule type" value="Genomic_DNA"/>
</dbReference>
<reference evidence="1 2" key="1">
    <citation type="journal article" date="2018" name="Appl. Environ. Microbiol.">
        <title>Genome rearrangement shapes Prochlorococcus ecological adaptation.</title>
        <authorList>
            <person name="Yan W."/>
            <person name="Wei S."/>
            <person name="Wang Q."/>
            <person name="Xiao X."/>
            <person name="Zeng Q."/>
            <person name="Jiao N."/>
            <person name="Zhang R."/>
        </authorList>
    </citation>
    <scope>NUCLEOTIDE SEQUENCE [LARGE SCALE GENOMIC DNA]</scope>
    <source>
        <strain evidence="1 2">XMU1408</strain>
    </source>
</reference>
<dbReference type="RefSeq" id="WP_158466358.1">
    <property type="nucleotide sequence ID" value="NZ_QJUE01000002.1"/>
</dbReference>
<dbReference type="Proteomes" id="UP000247807">
    <property type="component" value="Unassembled WGS sequence"/>
</dbReference>
<comment type="caution">
    <text evidence="1">The sequence shown here is derived from an EMBL/GenBank/DDBJ whole genome shotgun (WGS) entry which is preliminary data.</text>
</comment>
<accession>A0A318R5N9</accession>
<dbReference type="OrthoDB" id="540368at2"/>
<dbReference type="AlphaFoldDB" id="A0A318R5N9"/>